<accession>A0A5Q4B9Q7</accession>
<sequence length="282" mass="32010">MVEHDVAFACAPGASRGRTKPVGPCRDLNNNNELQLPPRFANTGDGEDGKFTFGQFQARILGIDPKNMPPEDAEKYNSLKAPWSDPDGRTPTIHDVTQRLMEVGLNQRFLVTEFDPTLQRQRFHRTMGGLGRYPPLYDPADPFRTPYSYLIDRIEAQFQKYRAEAGPQHAAVLKKNNDLGLEILRCVVTLRKEDTMKHVFAQMQRDVDDELRPGLSIPLELISVNLEEPSQVPGGKMYPKVRVGITMQNAWNDRATREQLQRKGFTDVEQLYSWANDIGDPT</sequence>
<dbReference type="EMBL" id="PUHP01004782">
    <property type="protein sequence ID" value="TQN63668.1"/>
    <property type="molecule type" value="Genomic_DNA"/>
</dbReference>
<organism evidence="1 2">
    <name type="scientific">Colletotrichum shisoi</name>
    <dbReference type="NCBI Taxonomy" id="2078593"/>
    <lineage>
        <taxon>Eukaryota</taxon>
        <taxon>Fungi</taxon>
        <taxon>Dikarya</taxon>
        <taxon>Ascomycota</taxon>
        <taxon>Pezizomycotina</taxon>
        <taxon>Sordariomycetes</taxon>
        <taxon>Hypocreomycetidae</taxon>
        <taxon>Glomerellales</taxon>
        <taxon>Glomerellaceae</taxon>
        <taxon>Colletotrichum</taxon>
        <taxon>Colletotrichum destructivum species complex</taxon>
    </lineage>
</organism>
<evidence type="ECO:0000313" key="2">
    <source>
        <dbReference type="Proteomes" id="UP000326340"/>
    </source>
</evidence>
<feature type="non-terminal residue" evidence="1">
    <location>
        <position position="282"/>
    </location>
</feature>
<name>A0A5Q4B9Q7_9PEZI</name>
<dbReference type="AlphaFoldDB" id="A0A5Q4B9Q7"/>
<dbReference type="OrthoDB" id="4316405at2759"/>
<reference evidence="1 2" key="1">
    <citation type="journal article" date="2019" name="Sci. Rep.">
        <title>Colletotrichum shisoi sp. nov., an anthracnose pathogen of Perilla frutescens in Japan: molecular phylogenetic, morphological and genomic evidence.</title>
        <authorList>
            <person name="Gan P."/>
            <person name="Tsushima A."/>
            <person name="Hiroyama R."/>
            <person name="Narusaka M."/>
            <person name="Takano Y."/>
            <person name="Narusaka Y."/>
            <person name="Kawaradani M."/>
            <person name="Damm U."/>
            <person name="Shirasu K."/>
        </authorList>
    </citation>
    <scope>NUCLEOTIDE SEQUENCE [LARGE SCALE GENOMIC DNA]</scope>
    <source>
        <strain evidence="1 2">PG-2018a</strain>
    </source>
</reference>
<dbReference type="Proteomes" id="UP000326340">
    <property type="component" value="Unassembled WGS sequence"/>
</dbReference>
<protein>
    <submittedName>
        <fullName evidence="1">Uncharacterized protein</fullName>
    </submittedName>
</protein>
<evidence type="ECO:0000313" key="1">
    <source>
        <dbReference type="EMBL" id="TQN63668.1"/>
    </source>
</evidence>
<keyword evidence="2" id="KW-1185">Reference proteome</keyword>
<proteinExistence type="predicted"/>
<gene>
    <name evidence="1" type="ORF">CSHISOI_11748</name>
</gene>
<comment type="caution">
    <text evidence="1">The sequence shown here is derived from an EMBL/GenBank/DDBJ whole genome shotgun (WGS) entry which is preliminary data.</text>
</comment>